<evidence type="ECO:0000259" key="6">
    <source>
        <dbReference type="Pfam" id="PF07980"/>
    </source>
</evidence>
<evidence type="ECO:0000259" key="7">
    <source>
        <dbReference type="Pfam" id="PF14322"/>
    </source>
</evidence>
<keyword evidence="5" id="KW-0998">Cell outer membrane</keyword>
<evidence type="ECO:0000256" key="2">
    <source>
        <dbReference type="ARBA" id="ARBA00006275"/>
    </source>
</evidence>
<dbReference type="InterPro" id="IPR033985">
    <property type="entry name" value="SusD-like_N"/>
</dbReference>
<dbReference type="Gene3D" id="1.25.40.390">
    <property type="match status" value="1"/>
</dbReference>
<dbReference type="RefSeq" id="WP_073000181.1">
    <property type="nucleotide sequence ID" value="NZ_FRAM01000005.1"/>
</dbReference>
<dbReference type="AlphaFoldDB" id="A0A1M6UI27"/>
<organism evidence="8 9">
    <name type="scientific">Epilithonimonas mollis</name>
    <dbReference type="NCBI Taxonomy" id="216903"/>
    <lineage>
        <taxon>Bacteria</taxon>
        <taxon>Pseudomonadati</taxon>
        <taxon>Bacteroidota</taxon>
        <taxon>Flavobacteriia</taxon>
        <taxon>Flavobacteriales</taxon>
        <taxon>Weeksellaceae</taxon>
        <taxon>Chryseobacterium group</taxon>
        <taxon>Epilithonimonas</taxon>
    </lineage>
</organism>
<dbReference type="CDD" id="cd08977">
    <property type="entry name" value="SusD"/>
    <property type="match status" value="1"/>
</dbReference>
<comment type="similarity">
    <text evidence="2">Belongs to the SusD family.</text>
</comment>
<dbReference type="Pfam" id="PF14322">
    <property type="entry name" value="SusD-like_3"/>
    <property type="match status" value="1"/>
</dbReference>
<evidence type="ECO:0000313" key="8">
    <source>
        <dbReference type="EMBL" id="SHK68872.1"/>
    </source>
</evidence>
<dbReference type="STRING" id="216903.SAMN05444371_3301"/>
<dbReference type="GO" id="GO:0009279">
    <property type="term" value="C:cell outer membrane"/>
    <property type="evidence" value="ECO:0007669"/>
    <property type="project" value="UniProtKB-SubCell"/>
</dbReference>
<reference evidence="9" key="1">
    <citation type="submission" date="2016-11" db="EMBL/GenBank/DDBJ databases">
        <authorList>
            <person name="Varghese N."/>
            <person name="Submissions S."/>
        </authorList>
    </citation>
    <scope>NUCLEOTIDE SEQUENCE [LARGE SCALE GENOMIC DNA]</scope>
    <source>
        <strain evidence="9">DSM 18016</strain>
    </source>
</reference>
<keyword evidence="4" id="KW-0472">Membrane</keyword>
<protein>
    <submittedName>
        <fullName evidence="8">SusD family protein</fullName>
    </submittedName>
</protein>
<feature type="domain" description="RagB/SusD" evidence="6">
    <location>
        <begin position="323"/>
        <end position="465"/>
    </location>
</feature>
<dbReference type="Proteomes" id="UP000184498">
    <property type="component" value="Unassembled WGS sequence"/>
</dbReference>
<keyword evidence="3" id="KW-0732">Signal</keyword>
<dbReference type="EMBL" id="FRAM01000005">
    <property type="protein sequence ID" value="SHK68872.1"/>
    <property type="molecule type" value="Genomic_DNA"/>
</dbReference>
<comment type="subcellular location">
    <subcellularLocation>
        <location evidence="1">Cell outer membrane</location>
    </subcellularLocation>
</comment>
<dbReference type="InterPro" id="IPR012944">
    <property type="entry name" value="SusD_RagB_dom"/>
</dbReference>
<dbReference type="OrthoDB" id="621570at2"/>
<feature type="domain" description="SusD-like N-terminal" evidence="7">
    <location>
        <begin position="28"/>
        <end position="232"/>
    </location>
</feature>
<sequence>MKHSYHSKKFFLTSIILFCSFYLISCEKFLEVDDPNNQISQSMVFKDKGLAYAALSDVYTNLRANTLLNGSLYGVGTLMGCYTDELNSVSNQSLDFKSFFDLSVQQNTTVVNTIWVNAYKQIYAVNNIIEGVGKSTAYLDQQTIDQILGEAYFIRGFLHFYLVNLYGDVPYITTTDYLQNQSVSRQSVDNVYVHIEEDYQKADQYLTDQYPTANRTRINRSGVRLALARLYLYKQEWAKASLMADLVIQNPLYTMEQDISKTFLKDSKSAIWQFMPLEAGVNTLEGQYYIFVTLPPQNVVLSQNLLDSFEPGDQRKQKWTKTLSNAAMSYAYPYKYTQNNKTSSSLEFSIVLRVEEAYLISAEAENELGNTQTAINRLNQLRQRAGLAGLGGLSQQQVRTAVMDERRHELFTEFGHRFFDLKRKGLLNTYMATVKSSWKDYMSLLPLPENELIANPSLKPQNNGY</sequence>
<dbReference type="Pfam" id="PF07980">
    <property type="entry name" value="SusD_RagB"/>
    <property type="match status" value="1"/>
</dbReference>
<evidence type="ECO:0000313" key="9">
    <source>
        <dbReference type="Proteomes" id="UP000184498"/>
    </source>
</evidence>
<evidence type="ECO:0000256" key="5">
    <source>
        <dbReference type="ARBA" id="ARBA00023237"/>
    </source>
</evidence>
<proteinExistence type="inferred from homology"/>
<evidence type="ECO:0000256" key="3">
    <source>
        <dbReference type="ARBA" id="ARBA00022729"/>
    </source>
</evidence>
<gene>
    <name evidence="8" type="ORF">SAMN05444371_3301</name>
</gene>
<evidence type="ECO:0000256" key="1">
    <source>
        <dbReference type="ARBA" id="ARBA00004442"/>
    </source>
</evidence>
<evidence type="ECO:0000256" key="4">
    <source>
        <dbReference type="ARBA" id="ARBA00023136"/>
    </source>
</evidence>
<name>A0A1M6UI27_9FLAO</name>
<accession>A0A1M6UI27</accession>
<keyword evidence="9" id="KW-1185">Reference proteome</keyword>
<dbReference type="SUPFAM" id="SSF48452">
    <property type="entry name" value="TPR-like"/>
    <property type="match status" value="1"/>
</dbReference>
<dbReference type="InterPro" id="IPR011990">
    <property type="entry name" value="TPR-like_helical_dom_sf"/>
</dbReference>